<evidence type="ECO:0000256" key="16">
    <source>
        <dbReference type="ARBA" id="ARBA00029657"/>
    </source>
</evidence>
<evidence type="ECO:0000313" key="19">
    <source>
        <dbReference type="Ensembl" id="ENSCSEP00000006366.1"/>
    </source>
</evidence>
<evidence type="ECO:0000256" key="14">
    <source>
        <dbReference type="ARBA" id="ARBA00023180"/>
    </source>
</evidence>
<evidence type="ECO:0000256" key="11">
    <source>
        <dbReference type="ARBA" id="ARBA00022782"/>
    </source>
</evidence>
<keyword evidence="14" id="KW-0325">Glycoprotein</keyword>
<keyword evidence="9" id="KW-0964">Secreted</keyword>
<keyword evidence="10 18" id="KW-0732">Signal</keyword>
<evidence type="ECO:0000256" key="7">
    <source>
        <dbReference type="ARBA" id="ARBA00016593"/>
    </source>
</evidence>
<evidence type="ECO:0000256" key="5">
    <source>
        <dbReference type="ARBA" id="ARBA00008082"/>
    </source>
</evidence>
<keyword evidence="8" id="KW-0217">Developmental protein</keyword>
<evidence type="ECO:0000256" key="18">
    <source>
        <dbReference type="SAM" id="SignalP"/>
    </source>
</evidence>
<dbReference type="KEGG" id="csem:103384805"/>
<evidence type="ECO:0000256" key="8">
    <source>
        <dbReference type="ARBA" id="ARBA00022473"/>
    </source>
</evidence>
<dbReference type="OMA" id="KYHIMRR"/>
<dbReference type="Ensembl" id="ENSCSET00000006438.1">
    <property type="protein sequence ID" value="ENSCSEP00000006366.1"/>
    <property type="gene ID" value="ENSCSEG00000004125.1"/>
</dbReference>
<dbReference type="STRING" id="244447.ENSCSEP00000006366"/>
<dbReference type="PANTHER" id="PTHR13475">
    <property type="entry name" value="NEUGRIN"/>
    <property type="match status" value="1"/>
</dbReference>
<feature type="compositionally biased region" description="Acidic residues" evidence="17">
    <location>
        <begin position="45"/>
        <end position="54"/>
    </location>
</feature>
<keyword evidence="11" id="KW-0221">Differentiation</keyword>
<protein>
    <recommendedName>
        <fullName evidence="7">Neugrin</fullName>
    </recommendedName>
    <alternativeName>
        <fullName evidence="16">Neurite outgrowth-associated protein</fullName>
    </alternativeName>
</protein>
<keyword evidence="13" id="KW-0472">Membrane</keyword>
<dbReference type="InParanoid" id="A0A3P8V010"/>
<dbReference type="Pfam" id="PF06413">
    <property type="entry name" value="Neugrin"/>
    <property type="match status" value="1"/>
</dbReference>
<evidence type="ECO:0000256" key="17">
    <source>
        <dbReference type="SAM" id="MobiDB-lite"/>
    </source>
</evidence>
<reference evidence="19 20" key="1">
    <citation type="journal article" date="2014" name="Nat. Genet.">
        <title>Whole-genome sequence of a flatfish provides insights into ZW sex chromosome evolution and adaptation to a benthic lifestyle.</title>
        <authorList>
            <person name="Chen S."/>
            <person name="Zhang G."/>
            <person name="Shao C."/>
            <person name="Huang Q."/>
            <person name="Liu G."/>
            <person name="Zhang P."/>
            <person name="Song W."/>
            <person name="An N."/>
            <person name="Chalopin D."/>
            <person name="Volff J.N."/>
            <person name="Hong Y."/>
            <person name="Li Q."/>
            <person name="Sha Z."/>
            <person name="Zhou H."/>
            <person name="Xie M."/>
            <person name="Yu Q."/>
            <person name="Liu Y."/>
            <person name="Xiang H."/>
            <person name="Wang N."/>
            <person name="Wu K."/>
            <person name="Yang C."/>
            <person name="Zhou Q."/>
            <person name="Liao X."/>
            <person name="Yang L."/>
            <person name="Hu Q."/>
            <person name="Zhang J."/>
            <person name="Meng L."/>
            <person name="Jin L."/>
            <person name="Tian Y."/>
            <person name="Lian J."/>
            <person name="Yang J."/>
            <person name="Miao G."/>
            <person name="Liu S."/>
            <person name="Liang Z."/>
            <person name="Yan F."/>
            <person name="Li Y."/>
            <person name="Sun B."/>
            <person name="Zhang H."/>
            <person name="Zhang J."/>
            <person name="Zhu Y."/>
            <person name="Du M."/>
            <person name="Zhao Y."/>
            <person name="Schartl M."/>
            <person name="Tang Q."/>
            <person name="Wang J."/>
        </authorList>
    </citation>
    <scope>NUCLEOTIDE SEQUENCE</scope>
</reference>
<dbReference type="GO" id="GO:0005634">
    <property type="term" value="C:nucleus"/>
    <property type="evidence" value="ECO:0007669"/>
    <property type="project" value="UniProtKB-SubCell"/>
</dbReference>
<dbReference type="GO" id="GO:0005576">
    <property type="term" value="C:extracellular region"/>
    <property type="evidence" value="ECO:0007669"/>
    <property type="project" value="UniProtKB-SubCell"/>
</dbReference>
<dbReference type="GeneTree" id="ENSGT00390000014472"/>
<evidence type="ECO:0000256" key="4">
    <source>
        <dbReference type="ARBA" id="ARBA00004613"/>
    </source>
</evidence>
<keyword evidence="20" id="KW-1185">Reference proteome</keyword>
<dbReference type="GO" id="GO:0030154">
    <property type="term" value="P:cell differentiation"/>
    <property type="evidence" value="ECO:0007669"/>
    <property type="project" value="UniProtKB-KW"/>
</dbReference>
<reference evidence="19" key="2">
    <citation type="submission" date="2025-08" db="UniProtKB">
        <authorList>
            <consortium name="Ensembl"/>
        </authorList>
    </citation>
    <scope>IDENTIFICATION</scope>
</reference>
<evidence type="ECO:0000256" key="6">
    <source>
        <dbReference type="ARBA" id="ARBA00011308"/>
    </source>
</evidence>
<evidence type="ECO:0000256" key="9">
    <source>
        <dbReference type="ARBA" id="ARBA00022525"/>
    </source>
</evidence>
<organism evidence="19 20">
    <name type="scientific">Cynoglossus semilaevis</name>
    <name type="common">Tongue sole</name>
    <dbReference type="NCBI Taxonomy" id="244447"/>
    <lineage>
        <taxon>Eukaryota</taxon>
        <taxon>Metazoa</taxon>
        <taxon>Chordata</taxon>
        <taxon>Craniata</taxon>
        <taxon>Vertebrata</taxon>
        <taxon>Euteleostomi</taxon>
        <taxon>Actinopterygii</taxon>
        <taxon>Neopterygii</taxon>
        <taxon>Teleostei</taxon>
        <taxon>Neoteleostei</taxon>
        <taxon>Acanthomorphata</taxon>
        <taxon>Carangaria</taxon>
        <taxon>Pleuronectiformes</taxon>
        <taxon>Pleuronectoidei</taxon>
        <taxon>Cynoglossidae</taxon>
        <taxon>Cynoglossinae</taxon>
        <taxon>Cynoglossus</taxon>
    </lineage>
</organism>
<sequence>MSLRLLSLLLSRAGAPLSMTSSNNCRFINGGTKPWMGQRRRPEERNEEFEGDLEDEGDVEDKLQALLDKEGKKQRTVKYHIMRRQMTPKCAPQRKLTWEAIEQIRYLKEEQPQEWTVERLAEGFSVSSDVILRVLRSKFVPTLQRKAKQDAKIMVRLREQGLLPGVKQDTLKLTENKTAAVLPPGGRERALIPAANQNLTIQEEASRSVVRNAPVSVLSTQLSVGVNEDATEMITTEDSPATTPFTPEEELEDEEEWDGLVFTEEQIVEFMELEKKKPAPAVQVGSEFFDAEGNFLYRI</sequence>
<dbReference type="InterPro" id="IPR010487">
    <property type="entry name" value="NGRN/Rrg9"/>
</dbReference>
<dbReference type="OrthoDB" id="6415470at2759"/>
<comment type="function">
    <text evidence="1">Plays an essential role in mitochondrial ribosome biogenesis. As a component of a functional protein-RNA module, consisting of RCC1L, NGRN, RPUSD3, RPUSD4, TRUB2, FASTKD2 and 16S mitochondrial ribosomal RNA (16S mt-rRNA), controls 16S mt-rRNA abundance and is required for intra-mitochondrial translation of core subunits of the oxidative phosphorylation system.</text>
</comment>
<dbReference type="AlphaFoldDB" id="A0A3P8V010"/>
<dbReference type="PANTHER" id="PTHR13475:SF4">
    <property type="entry name" value="NEUGRIN"/>
    <property type="match status" value="1"/>
</dbReference>
<dbReference type="GO" id="GO:0031966">
    <property type="term" value="C:mitochondrial membrane"/>
    <property type="evidence" value="ECO:0007669"/>
    <property type="project" value="UniProtKB-SubCell"/>
</dbReference>
<evidence type="ECO:0000256" key="10">
    <source>
        <dbReference type="ARBA" id="ARBA00022729"/>
    </source>
</evidence>
<evidence type="ECO:0000256" key="1">
    <source>
        <dbReference type="ARBA" id="ARBA00003783"/>
    </source>
</evidence>
<proteinExistence type="inferred from homology"/>
<reference evidence="19" key="3">
    <citation type="submission" date="2025-09" db="UniProtKB">
        <authorList>
            <consortium name="Ensembl"/>
        </authorList>
    </citation>
    <scope>IDENTIFICATION</scope>
</reference>
<evidence type="ECO:0000256" key="3">
    <source>
        <dbReference type="ARBA" id="ARBA00004325"/>
    </source>
</evidence>
<dbReference type="GeneID" id="103384805"/>
<feature type="region of interest" description="Disordered" evidence="17">
    <location>
        <begin position="30"/>
        <end position="54"/>
    </location>
</feature>
<dbReference type="Proteomes" id="UP000265120">
    <property type="component" value="Chromosome 10"/>
</dbReference>
<dbReference type="RefSeq" id="XP_008316696.1">
    <property type="nucleotide sequence ID" value="XM_008318474.3"/>
</dbReference>
<comment type="similarity">
    <text evidence="5">Belongs to the neugrin family.</text>
</comment>
<evidence type="ECO:0000256" key="2">
    <source>
        <dbReference type="ARBA" id="ARBA00004123"/>
    </source>
</evidence>
<feature type="signal peptide" evidence="18">
    <location>
        <begin position="1"/>
        <end position="20"/>
    </location>
</feature>
<evidence type="ECO:0000313" key="20">
    <source>
        <dbReference type="Proteomes" id="UP000265120"/>
    </source>
</evidence>
<dbReference type="CTD" id="51335"/>
<accession>A0A3P8V010</accession>
<keyword evidence="15" id="KW-0539">Nucleus</keyword>
<evidence type="ECO:0000256" key="15">
    <source>
        <dbReference type="ARBA" id="ARBA00023242"/>
    </source>
</evidence>
<comment type="subcellular location">
    <subcellularLocation>
        <location evidence="3">Mitochondrion membrane</location>
    </subcellularLocation>
    <subcellularLocation>
        <location evidence="2">Nucleus</location>
    </subcellularLocation>
    <subcellularLocation>
        <location evidence="4">Secreted</location>
    </subcellularLocation>
</comment>
<keyword evidence="12" id="KW-0496">Mitochondrion</keyword>
<comment type="subunit">
    <text evidence="6">Forms a regulatory protein-RNA complex, consisting of RCC1L, NGRN, RPUSD3, RPUSD4, TRUB2, FASTKD2 and 16S mt-rRNA. Interacts with 16S mt-rRNA; this interaction is direct.</text>
</comment>
<evidence type="ECO:0000256" key="12">
    <source>
        <dbReference type="ARBA" id="ARBA00023128"/>
    </source>
</evidence>
<evidence type="ECO:0000256" key="13">
    <source>
        <dbReference type="ARBA" id="ARBA00023136"/>
    </source>
</evidence>
<feature type="chain" id="PRO_5017981832" description="Neugrin" evidence="18">
    <location>
        <begin position="21"/>
        <end position="299"/>
    </location>
</feature>
<name>A0A3P8V010_CYNSE</name>